<dbReference type="KEGG" id="bts:Btus_0856"/>
<evidence type="ECO:0000313" key="2">
    <source>
        <dbReference type="EMBL" id="ADG05605.1"/>
    </source>
</evidence>
<proteinExistence type="predicted"/>
<dbReference type="Proteomes" id="UP000002368">
    <property type="component" value="Chromosome"/>
</dbReference>
<gene>
    <name evidence="2" type="ordered locus">Btus_0856</name>
</gene>
<dbReference type="EMBL" id="CP002017">
    <property type="protein sequence ID" value="ADG05605.1"/>
    <property type="molecule type" value="Genomic_DNA"/>
</dbReference>
<dbReference type="Gene3D" id="3.40.30.10">
    <property type="entry name" value="Glutaredoxin"/>
    <property type="match status" value="1"/>
</dbReference>
<dbReference type="PROSITE" id="PS51354">
    <property type="entry name" value="GLUTAREDOXIN_2"/>
    <property type="match status" value="1"/>
</dbReference>
<evidence type="ECO:0000313" key="3">
    <source>
        <dbReference type="Proteomes" id="UP000002368"/>
    </source>
</evidence>
<reference evidence="2 3" key="1">
    <citation type="journal article" date="2011" name="Stand. Genomic Sci.">
        <title>Complete genome sequence of the thermophilic, hydrogen-oxidizing Bacillus tusciae type strain (T2) and reclassification in the new genus, Kyrpidia gen. nov. as Kyrpidia tusciae comb. nov. and emendation of the family Alicyclobacillaceae da Costa and Rainey, 2010.</title>
        <authorList>
            <person name="Klenk H.P."/>
            <person name="Lapidus A."/>
            <person name="Chertkov O."/>
            <person name="Copeland A."/>
            <person name="Del Rio T.G."/>
            <person name="Nolan M."/>
            <person name="Lucas S."/>
            <person name="Chen F."/>
            <person name="Tice H."/>
            <person name="Cheng J.F."/>
            <person name="Han C."/>
            <person name="Bruce D."/>
            <person name="Goodwin L."/>
            <person name="Pitluck S."/>
            <person name="Pati A."/>
            <person name="Ivanova N."/>
            <person name="Mavromatis K."/>
            <person name="Daum C."/>
            <person name="Chen A."/>
            <person name="Palaniappan K."/>
            <person name="Chang Y.J."/>
            <person name="Land M."/>
            <person name="Hauser L."/>
            <person name="Jeffries C.D."/>
            <person name="Detter J.C."/>
            <person name="Rohde M."/>
            <person name="Abt B."/>
            <person name="Pukall R."/>
            <person name="Goker M."/>
            <person name="Bristow J."/>
            <person name="Markowitz V."/>
            <person name="Hugenholtz P."/>
            <person name="Eisen J.A."/>
        </authorList>
    </citation>
    <scope>NUCLEOTIDE SEQUENCE [LARGE SCALE GENOMIC DNA]</scope>
    <source>
        <strain evidence="2 3">DSM 2912</strain>
    </source>
</reference>
<dbReference type="Pfam" id="PF13192">
    <property type="entry name" value="Thioredoxin_3"/>
    <property type="match status" value="1"/>
</dbReference>
<dbReference type="eggNOG" id="COG0526">
    <property type="taxonomic scope" value="Bacteria"/>
</dbReference>
<dbReference type="InterPro" id="IPR036249">
    <property type="entry name" value="Thioredoxin-like_sf"/>
</dbReference>
<evidence type="ECO:0000259" key="1">
    <source>
        <dbReference type="Pfam" id="PF13192"/>
    </source>
</evidence>
<protein>
    <submittedName>
        <fullName evidence="2">Thioredoxin</fullName>
    </submittedName>
</protein>
<name>D5WVX3_KYRT2</name>
<sequence>MAKAVFYHAGCPVCVDAERTILGYLDRSKLNVEIVHLGADRNRIREAEQLGVQSVPALVIDDKVYHINYGASLQDVKNG</sequence>
<dbReference type="AlphaFoldDB" id="D5WVX3"/>
<feature type="domain" description="Thioredoxin-like fold" evidence="1">
    <location>
        <begin position="5"/>
        <end position="66"/>
    </location>
</feature>
<dbReference type="HOGENOM" id="CLU_178478_0_0_9"/>
<dbReference type="RefSeq" id="WP_013074897.1">
    <property type="nucleotide sequence ID" value="NC_014098.1"/>
</dbReference>
<dbReference type="InterPro" id="IPR012336">
    <property type="entry name" value="Thioredoxin-like_fold"/>
</dbReference>
<keyword evidence="3" id="KW-1185">Reference proteome</keyword>
<organism evidence="2 3">
    <name type="scientific">Kyrpidia tusciae (strain DSM 2912 / NBRC 15312 / T2)</name>
    <name type="common">Bacillus tusciae</name>
    <dbReference type="NCBI Taxonomy" id="562970"/>
    <lineage>
        <taxon>Bacteria</taxon>
        <taxon>Bacillati</taxon>
        <taxon>Bacillota</taxon>
        <taxon>Bacilli</taxon>
        <taxon>Bacillales</taxon>
        <taxon>Alicyclobacillaceae</taxon>
        <taxon>Kyrpidia</taxon>
    </lineage>
</organism>
<dbReference type="OrthoDB" id="5402270at2"/>
<dbReference type="STRING" id="562970.Btus_0856"/>
<dbReference type="SUPFAM" id="SSF52833">
    <property type="entry name" value="Thioredoxin-like"/>
    <property type="match status" value="1"/>
</dbReference>
<accession>D5WVX3</accession>